<evidence type="ECO:0000256" key="1">
    <source>
        <dbReference type="ARBA" id="ARBA00004328"/>
    </source>
</evidence>
<feature type="compositionally biased region" description="Basic and acidic residues" evidence="2">
    <location>
        <begin position="1"/>
        <end position="15"/>
    </location>
</feature>
<feature type="region of interest" description="Disordered" evidence="2">
    <location>
        <begin position="1"/>
        <end position="31"/>
    </location>
</feature>
<dbReference type="Proteomes" id="UP000598217">
    <property type="component" value="Unassembled WGS sequence"/>
</dbReference>
<protein>
    <submittedName>
        <fullName evidence="4">HK97 family phage major capsid protein</fullName>
    </submittedName>
</protein>
<gene>
    <name evidence="4" type="ORF">H4W79_003338</name>
</gene>
<dbReference type="Gene3D" id="3.30.2400.10">
    <property type="entry name" value="Major capsid protein gp5"/>
    <property type="match status" value="1"/>
</dbReference>
<evidence type="ECO:0000259" key="3">
    <source>
        <dbReference type="Pfam" id="PF05065"/>
    </source>
</evidence>
<proteinExistence type="predicted"/>
<reference evidence="4 5" key="1">
    <citation type="submission" date="2020-10" db="EMBL/GenBank/DDBJ databases">
        <title>Sequencing the genomes of 1000 actinobacteria strains.</title>
        <authorList>
            <person name="Klenk H.-P."/>
        </authorList>
    </citation>
    <scope>NUCLEOTIDE SEQUENCE [LARGE SCALE GENOMIC DNA]</scope>
    <source>
        <strain evidence="4 5">DSM 45157</strain>
    </source>
</reference>
<dbReference type="RefSeq" id="WP_191272262.1">
    <property type="nucleotide sequence ID" value="NZ_BMXJ01000005.1"/>
</dbReference>
<evidence type="ECO:0000256" key="2">
    <source>
        <dbReference type="SAM" id="MobiDB-lite"/>
    </source>
</evidence>
<evidence type="ECO:0000313" key="4">
    <source>
        <dbReference type="EMBL" id="MBE1459124.1"/>
    </source>
</evidence>
<name>A0ABR9HJE7_9ACTN</name>
<feature type="region of interest" description="Disordered" evidence="2">
    <location>
        <begin position="60"/>
        <end position="110"/>
    </location>
</feature>
<dbReference type="SUPFAM" id="SSF56563">
    <property type="entry name" value="Major capsid protein gp5"/>
    <property type="match status" value="1"/>
</dbReference>
<keyword evidence="5" id="KW-1185">Reference proteome</keyword>
<comment type="subcellular location">
    <subcellularLocation>
        <location evidence="1">Virion</location>
    </subcellularLocation>
</comment>
<dbReference type="Pfam" id="PF05065">
    <property type="entry name" value="Phage_capsid"/>
    <property type="match status" value="1"/>
</dbReference>
<dbReference type="EMBL" id="JADBDY010000001">
    <property type="protein sequence ID" value="MBE1459124.1"/>
    <property type="molecule type" value="Genomic_DNA"/>
</dbReference>
<dbReference type="NCBIfam" id="TIGR01554">
    <property type="entry name" value="major_cap_HK97"/>
    <property type="match status" value="1"/>
</dbReference>
<sequence>MSRRDEITQRMHEITARTGEIGSYKNPTRAQGREADALLAEFADLAQERRELDLERVRSLNAKGSSESGVSHYDPDHASSRRTRTPGDTLRDQARRELERSHDSGHMPDHAATTVDRLIARDGSAHSQTHTARWLLATGSDSYARAFAKKCADPLHGHLLWEADEAEAWRTAELFRTEQRAMSLTDSAGGHLIPAHLDPAITLTSDGSINPLRAISRNVTVAGDTWNGVTSAGVTAEWKAEAAEAADASPTLTQPSIPVHLGDAFVPFSFEVGMDAPGFMDELGKLLADGLDQLHATAFTTGTGTGQPTGIITALVGTASELSPETAETFASDDVYAVQNALPPRFSANAQWCAEISTINSAAQFETGNGARLFPEINDGRLLRKPLDELSNMDAVANIDTGATADNRILLYGDFSNYVIVTRIGSTMELIPNLVGANQRPTGQRGALLWARTGADSVNDNAFRMLNVATTA</sequence>
<dbReference type="InterPro" id="IPR024455">
    <property type="entry name" value="Phage_capsid"/>
</dbReference>
<feature type="compositionally biased region" description="Basic and acidic residues" evidence="2">
    <location>
        <begin position="89"/>
        <end position="109"/>
    </location>
</feature>
<accession>A0ABR9HJE7</accession>
<evidence type="ECO:0000313" key="5">
    <source>
        <dbReference type="Proteomes" id="UP000598217"/>
    </source>
</evidence>
<organism evidence="4 5">
    <name type="scientific">Nocardiopsis terrae</name>
    <dbReference type="NCBI Taxonomy" id="372655"/>
    <lineage>
        <taxon>Bacteria</taxon>
        <taxon>Bacillati</taxon>
        <taxon>Actinomycetota</taxon>
        <taxon>Actinomycetes</taxon>
        <taxon>Streptosporangiales</taxon>
        <taxon>Nocardiopsidaceae</taxon>
        <taxon>Nocardiopsis</taxon>
    </lineage>
</organism>
<dbReference type="InterPro" id="IPR054612">
    <property type="entry name" value="Phage_capsid-like_C"/>
</dbReference>
<comment type="caution">
    <text evidence="4">The sequence shown here is derived from an EMBL/GenBank/DDBJ whole genome shotgun (WGS) entry which is preliminary data.</text>
</comment>
<feature type="domain" description="Phage capsid-like C-terminal" evidence="3">
    <location>
        <begin position="189"/>
        <end position="467"/>
    </location>
</feature>